<accession>A0AAD9X355</accession>
<proteinExistence type="inferred from homology"/>
<dbReference type="EMBL" id="JANJYI010000004">
    <property type="protein sequence ID" value="KAK2651875.1"/>
    <property type="molecule type" value="Genomic_DNA"/>
</dbReference>
<comment type="pathway">
    <text evidence="1">Amino-acid degradation; L-valine degradation.</text>
</comment>
<gene>
    <name evidence="2" type="ORF">Ddye_011731</name>
</gene>
<protein>
    <recommendedName>
        <fullName evidence="1">3-hydroxyisobutyryl-CoA hydrolase</fullName>
        <shortName evidence="1">HIB-CoA hydrolase</shortName>
        <shortName evidence="1">HIBYL-CoA-H</shortName>
        <ecNumber evidence="1">3.1.2.4</ecNumber>
    </recommendedName>
    <alternativeName>
        <fullName evidence="1">3-hydroxyisobutyryl-coenzyme A hydrolase</fullName>
    </alternativeName>
</protein>
<comment type="catalytic activity">
    <reaction evidence="1">
        <text>3-hydroxy-2-methylpropanoyl-CoA + H2O = 3-hydroxy-2-methylpropanoate + CoA + H(+)</text>
        <dbReference type="Rhea" id="RHEA:20888"/>
        <dbReference type="ChEBI" id="CHEBI:11805"/>
        <dbReference type="ChEBI" id="CHEBI:15377"/>
        <dbReference type="ChEBI" id="CHEBI:15378"/>
        <dbReference type="ChEBI" id="CHEBI:57287"/>
        <dbReference type="ChEBI" id="CHEBI:57340"/>
        <dbReference type="EC" id="3.1.2.4"/>
    </reaction>
</comment>
<dbReference type="GO" id="GO:0006574">
    <property type="term" value="P:L-valine catabolic process"/>
    <property type="evidence" value="ECO:0007669"/>
    <property type="project" value="UniProtKB-UniRule"/>
</dbReference>
<dbReference type="PANTHER" id="PTHR43176:SF6">
    <property type="entry name" value="3-HYDROXYISOBUTYRYL-COA HYDROLASE"/>
    <property type="match status" value="1"/>
</dbReference>
<organism evidence="2 3">
    <name type="scientific">Dipteronia dyeriana</name>
    <dbReference type="NCBI Taxonomy" id="168575"/>
    <lineage>
        <taxon>Eukaryota</taxon>
        <taxon>Viridiplantae</taxon>
        <taxon>Streptophyta</taxon>
        <taxon>Embryophyta</taxon>
        <taxon>Tracheophyta</taxon>
        <taxon>Spermatophyta</taxon>
        <taxon>Magnoliopsida</taxon>
        <taxon>eudicotyledons</taxon>
        <taxon>Gunneridae</taxon>
        <taxon>Pentapetalae</taxon>
        <taxon>rosids</taxon>
        <taxon>malvids</taxon>
        <taxon>Sapindales</taxon>
        <taxon>Sapindaceae</taxon>
        <taxon>Hippocastanoideae</taxon>
        <taxon>Acereae</taxon>
        <taxon>Dipteronia</taxon>
    </lineage>
</organism>
<feature type="non-terminal residue" evidence="2">
    <location>
        <position position="136"/>
    </location>
</feature>
<sequence>DLRLLENTLSKGAPSETIEISPLISKLIGKPNLNQSSAISRMEIVNKCFSGETVEDMLVALWMVDAIHSRKSSTPTGLKLYLRSGCLFHGYIVICHVIRKTVNNDFFDVSAAIKVITSEEEMVDWCFKRVDEDDWE</sequence>
<keyword evidence="1" id="KW-0378">Hydrolase</keyword>
<comment type="function">
    <text evidence="1">Hydrolyzes 3-hydroxyisobutyryl-CoA (HIBYL-CoA), a saline catabolite. Has high activity toward isobutyryl-CoA. Could be an isobutyryl-CoA dehydrogenase that functions in valine catabolism.</text>
</comment>
<dbReference type="EC" id="3.1.2.4" evidence="1"/>
<evidence type="ECO:0000256" key="1">
    <source>
        <dbReference type="RuleBase" id="RU369070"/>
    </source>
</evidence>
<dbReference type="InterPro" id="IPR032259">
    <property type="entry name" value="HIBYL-CoA-H"/>
</dbReference>
<name>A0AAD9X355_9ROSI</name>
<dbReference type="GO" id="GO:0003860">
    <property type="term" value="F:3-hydroxyisobutyryl-CoA hydrolase activity"/>
    <property type="evidence" value="ECO:0007669"/>
    <property type="project" value="UniProtKB-UniRule"/>
</dbReference>
<comment type="caution">
    <text evidence="2">The sequence shown here is derived from an EMBL/GenBank/DDBJ whole genome shotgun (WGS) entry which is preliminary data.</text>
</comment>
<dbReference type="AlphaFoldDB" id="A0AAD9X355"/>
<evidence type="ECO:0000313" key="3">
    <source>
        <dbReference type="Proteomes" id="UP001280121"/>
    </source>
</evidence>
<reference evidence="2" key="1">
    <citation type="journal article" date="2023" name="Plant J.">
        <title>Genome sequences and population genomics provide insights into the demographic history, inbreeding, and mutation load of two 'living fossil' tree species of Dipteronia.</title>
        <authorList>
            <person name="Feng Y."/>
            <person name="Comes H.P."/>
            <person name="Chen J."/>
            <person name="Zhu S."/>
            <person name="Lu R."/>
            <person name="Zhang X."/>
            <person name="Li P."/>
            <person name="Qiu J."/>
            <person name="Olsen K.M."/>
            <person name="Qiu Y."/>
        </authorList>
    </citation>
    <scope>NUCLEOTIDE SEQUENCE</scope>
    <source>
        <strain evidence="2">KIB01</strain>
    </source>
</reference>
<dbReference type="Gene3D" id="3.90.226.10">
    <property type="entry name" value="2-enoyl-CoA Hydratase, Chain A, domain 1"/>
    <property type="match status" value="1"/>
</dbReference>
<keyword evidence="3" id="KW-1185">Reference proteome</keyword>
<evidence type="ECO:0000313" key="2">
    <source>
        <dbReference type="EMBL" id="KAK2651875.1"/>
    </source>
</evidence>
<feature type="non-terminal residue" evidence="2">
    <location>
        <position position="1"/>
    </location>
</feature>
<dbReference type="Proteomes" id="UP001280121">
    <property type="component" value="Unassembled WGS sequence"/>
</dbReference>
<comment type="similarity">
    <text evidence="1">Belongs to the enoyl-CoA hydratase/isomerase family.</text>
</comment>
<dbReference type="PANTHER" id="PTHR43176">
    <property type="entry name" value="3-HYDROXYISOBUTYRYL-COA HYDROLASE-RELATED"/>
    <property type="match status" value="1"/>
</dbReference>